<proteinExistence type="predicted"/>
<evidence type="ECO:0000256" key="1">
    <source>
        <dbReference type="SAM" id="MobiDB-lite"/>
    </source>
</evidence>
<dbReference type="RefSeq" id="WP_308451935.1">
    <property type="nucleotide sequence ID" value="NZ_JAJEPU010000046.1"/>
</dbReference>
<comment type="caution">
    <text evidence="3">The sequence shown here is derived from an EMBL/GenBank/DDBJ whole genome shotgun (WGS) entry which is preliminary data.</text>
</comment>
<dbReference type="Proteomes" id="UP001198962">
    <property type="component" value="Unassembled WGS sequence"/>
</dbReference>
<feature type="chain" id="PRO_5042115958" evidence="2">
    <location>
        <begin position="29"/>
        <end position="511"/>
    </location>
</feature>
<reference evidence="3" key="1">
    <citation type="submission" date="2021-10" db="EMBL/GenBank/DDBJ databases">
        <title>Anaerobic single-cell dispensing facilitates the cultivation of human gut bacteria.</title>
        <authorList>
            <person name="Afrizal A."/>
        </authorList>
    </citation>
    <scope>NUCLEOTIDE SEQUENCE</scope>
    <source>
        <strain evidence="3">CLA-AA-H274</strain>
    </source>
</reference>
<organism evidence="3 4">
    <name type="scientific">Brotaphodocola catenula</name>
    <dbReference type="NCBI Taxonomy" id="2885361"/>
    <lineage>
        <taxon>Bacteria</taxon>
        <taxon>Bacillati</taxon>
        <taxon>Bacillota</taxon>
        <taxon>Clostridia</taxon>
        <taxon>Lachnospirales</taxon>
        <taxon>Lachnospiraceae</taxon>
        <taxon>Brotaphodocola</taxon>
    </lineage>
</organism>
<name>A0AAE3AUP1_9FIRM</name>
<feature type="region of interest" description="Disordered" evidence="1">
    <location>
        <begin position="23"/>
        <end position="101"/>
    </location>
</feature>
<protein>
    <submittedName>
        <fullName evidence="3">Uncharacterized protein</fullName>
    </submittedName>
</protein>
<dbReference type="AlphaFoldDB" id="A0AAE3AUP1"/>
<keyword evidence="2" id="KW-0732">Signal</keyword>
<dbReference type="SUPFAM" id="SSF51126">
    <property type="entry name" value="Pectin lyase-like"/>
    <property type="match status" value="1"/>
</dbReference>
<feature type="compositionally biased region" description="Gly residues" evidence="1">
    <location>
        <begin position="49"/>
        <end position="62"/>
    </location>
</feature>
<accession>A0AAE3AUP1</accession>
<gene>
    <name evidence="3" type="ORF">LKD32_12525</name>
</gene>
<feature type="signal peptide" evidence="2">
    <location>
        <begin position="1"/>
        <end position="28"/>
    </location>
</feature>
<dbReference type="InterPro" id="IPR011050">
    <property type="entry name" value="Pectin_lyase_fold/virulence"/>
</dbReference>
<dbReference type="InterPro" id="IPR012332">
    <property type="entry name" value="Autotransporter_pectin_lyase_C"/>
</dbReference>
<dbReference type="PROSITE" id="PS51257">
    <property type="entry name" value="PROKAR_LIPOPROTEIN"/>
    <property type="match status" value="1"/>
</dbReference>
<dbReference type="Gene3D" id="2.160.20.20">
    <property type="match status" value="1"/>
</dbReference>
<evidence type="ECO:0000313" key="3">
    <source>
        <dbReference type="EMBL" id="MCC2165687.1"/>
    </source>
</evidence>
<evidence type="ECO:0000313" key="4">
    <source>
        <dbReference type="Proteomes" id="UP001198962"/>
    </source>
</evidence>
<dbReference type="EMBL" id="JAJEPU010000046">
    <property type="protein sequence ID" value="MCC2165687.1"/>
    <property type="molecule type" value="Genomic_DNA"/>
</dbReference>
<feature type="compositionally biased region" description="Gly residues" evidence="1">
    <location>
        <begin position="74"/>
        <end position="96"/>
    </location>
</feature>
<feature type="compositionally biased region" description="Low complexity" evidence="1">
    <location>
        <begin position="23"/>
        <end position="39"/>
    </location>
</feature>
<keyword evidence="4" id="KW-1185">Reference proteome</keyword>
<evidence type="ECO:0000256" key="2">
    <source>
        <dbReference type="SAM" id="SignalP"/>
    </source>
</evidence>
<sequence>MKKNRAFLYIFLAGSLAMTACGSNKASANTASSTEAQAQENTDSSGNQPGPGNGENGPGQPGEPGQNPPDGKGPDGNGGPGGPGGNGGPGGPGGGQSAPTSYTAVTDLTEDTTESGKTYTSTGTDENAIHVSNGANVSLSDFTLTRTSSESKGGDSSSFYGIGAGILVSDGTAVLKNGTITTDANGGAGVFAYNKGNVTISDSTITTTGNTAGGIHVAGGGTLKASNLNVTTSGESSAAIRSDRGGGTMDVDGGTYTSKGTGSPAVYCTADISIKDATLTADSSEAVCIEGLNSLTLTDCDLTGDIPENSQNDCNWNVILYQSMSGDSEVGNATFSMTGGSLTAKNGGMLYTTNTESTFYLKNVAITPSAKNDFFLKCTGNSNARGWGQSGANGADCKFTADTQEMTGDVIWDSISTLDFQMTNGSTLTGAFIQDNSNAGSTGSDGSGKANLTIDATSTWTVTADSTLTTLTCKGTIQGADGKSVSIVGTDGTVYEKGDSAYTITVTSYSK</sequence>